<feature type="compositionally biased region" description="Pro residues" evidence="1">
    <location>
        <begin position="582"/>
        <end position="599"/>
    </location>
</feature>
<dbReference type="OrthoDB" id="10546708at2759"/>
<feature type="compositionally biased region" description="Pro residues" evidence="1">
    <location>
        <begin position="617"/>
        <end position="642"/>
    </location>
</feature>
<proteinExistence type="predicted"/>
<feature type="region of interest" description="Disordered" evidence="1">
    <location>
        <begin position="429"/>
        <end position="480"/>
    </location>
</feature>
<feature type="compositionally biased region" description="Low complexity" evidence="1">
    <location>
        <begin position="173"/>
        <end position="196"/>
    </location>
</feature>
<dbReference type="PANTHER" id="PTHR36148">
    <property type="entry name" value="50 KDA SPICULE MATRIX PROTEIN-RELATED"/>
    <property type="match status" value="1"/>
</dbReference>
<dbReference type="CDD" id="cd00064">
    <property type="entry name" value="FU"/>
    <property type="match status" value="1"/>
</dbReference>
<evidence type="ECO:0000313" key="3">
    <source>
        <dbReference type="EMBL" id="CAH1247611.1"/>
    </source>
</evidence>
<dbReference type="InterPro" id="IPR052890">
    <property type="entry name" value="SM50_spicule_matrix"/>
</dbReference>
<evidence type="ECO:0000256" key="2">
    <source>
        <dbReference type="SAM" id="SignalP"/>
    </source>
</evidence>
<name>A0A8K0EDB5_BRALA</name>
<protein>
    <submittedName>
        <fullName evidence="3">Hypp7961 protein</fullName>
    </submittedName>
</protein>
<reference evidence="3" key="1">
    <citation type="submission" date="2022-01" db="EMBL/GenBank/DDBJ databases">
        <authorList>
            <person name="Braso-Vives M."/>
        </authorList>
    </citation>
    <scope>NUCLEOTIDE SEQUENCE</scope>
</reference>
<dbReference type="AlphaFoldDB" id="A0A8K0EDB5"/>
<feature type="chain" id="PRO_5035479562" evidence="2">
    <location>
        <begin position="29"/>
        <end position="709"/>
    </location>
</feature>
<accession>A0A8K0EDB5</accession>
<dbReference type="PANTHER" id="PTHR36148:SF3">
    <property type="entry name" value="50 KDA SPICULE MATRIX PROTEIN"/>
    <property type="match status" value="1"/>
</dbReference>
<dbReference type="EMBL" id="OV696701">
    <property type="protein sequence ID" value="CAH1247611.1"/>
    <property type="molecule type" value="Genomic_DNA"/>
</dbReference>
<feature type="signal peptide" evidence="2">
    <location>
        <begin position="1"/>
        <end position="28"/>
    </location>
</feature>
<evidence type="ECO:0000256" key="1">
    <source>
        <dbReference type="SAM" id="MobiDB-lite"/>
    </source>
</evidence>
<organism evidence="3 4">
    <name type="scientific">Branchiostoma lanceolatum</name>
    <name type="common">Common lancelet</name>
    <name type="synonym">Amphioxus lanceolatum</name>
    <dbReference type="NCBI Taxonomy" id="7740"/>
    <lineage>
        <taxon>Eukaryota</taxon>
        <taxon>Metazoa</taxon>
        <taxon>Chordata</taxon>
        <taxon>Cephalochordata</taxon>
        <taxon>Leptocardii</taxon>
        <taxon>Amphioxiformes</taxon>
        <taxon>Branchiostomatidae</taxon>
        <taxon>Branchiostoma</taxon>
    </lineage>
</organism>
<sequence>MVVGAKTKCLRTVFLAFLAVLTVQCVHSLTAPTPTHTQTMYVSPTHTQTMHSTDEMATISTLPKSTAAVCNSSMNCTQTEYCDELENPNAPGVCQSCHDSCEGCSGPGKMDCTRCNATKFIVQHVVYDGETTTPTGPNTTVQTTAATTTARTTVMTTSLRTTPRSTDVTDGLTSSSTHPNTTTPMSTGSTSTETTPAEPKNYTIKVECVDECPVDLEPPSNSSKLCCHVRCKDRGCYGNSSSDCCHSDCTNGCYGDGSEKCCPEDCHPDYGCDHNGSCRGFVAVPVPTNREPTLPLWAYGLIGGGGAIVLTGGIIAISCCIRRGNCRGRPREEDDGGEDRIEMKKRRTKKKKRNSYVPSPNSVREMNEDGPYANGEYVDPAGVSNPALQPDDGAYDDVNVHPDAVYVEPQPDQYNPDDVYVEPQPDQFNPDSTEDGIYDQPPPEEVNQHMGYGYHGDAPAQQEAVYGNDPDPVSGEQYPVSADQYPVSADQYPVSGDIDQSGFASVEPVYQNTGFAAQANETQPDLSIYQNLEESNPQPAAHEDLPVYYDYTAQHGNSGFPPPPPEDDEQCLSVDSQNSFPSLPPPLPPGDLSRFPPPLPEDDEQCLSVDSQNSFPSLPPPLPPGDLPSLPPPPPPEEPLAQPPRHTASPPRTAGGRKKTRRVPPPPPAGPRPESARRVQRPPRVAIRQPEPEIYGYDNEPGDVYGYDN</sequence>
<feature type="region of interest" description="Disordered" evidence="1">
    <location>
        <begin position="530"/>
        <end position="709"/>
    </location>
</feature>
<dbReference type="Proteomes" id="UP000838412">
    <property type="component" value="Chromosome 16"/>
</dbReference>
<evidence type="ECO:0000313" key="4">
    <source>
        <dbReference type="Proteomes" id="UP000838412"/>
    </source>
</evidence>
<feature type="region of interest" description="Disordered" evidence="1">
    <location>
        <begin position="161"/>
        <end position="197"/>
    </location>
</feature>
<keyword evidence="4" id="KW-1185">Reference proteome</keyword>
<dbReference type="InterPro" id="IPR006212">
    <property type="entry name" value="Furin_repeat"/>
</dbReference>
<feature type="region of interest" description="Disordered" evidence="1">
    <location>
        <begin position="328"/>
        <end position="399"/>
    </location>
</feature>
<gene>
    <name evidence="3" type="primary">Hypp7961</name>
    <name evidence="3" type="ORF">BLAG_LOCUS9228</name>
</gene>
<dbReference type="SMART" id="SM00261">
    <property type="entry name" value="FU"/>
    <property type="match status" value="1"/>
</dbReference>
<feature type="compositionally biased region" description="Basic residues" evidence="1">
    <location>
        <begin position="343"/>
        <end position="354"/>
    </location>
</feature>
<keyword evidence="2" id="KW-0732">Signal</keyword>